<keyword evidence="2" id="KW-0479">Metal-binding</keyword>
<feature type="binding site" evidence="2">
    <location>
        <position position="54"/>
    </location>
    <ligand>
        <name>substrate</name>
    </ligand>
</feature>
<keyword evidence="2 5" id="KW-0418">Kinase</keyword>
<dbReference type="AlphaFoldDB" id="A0A2N3PYV3"/>
<dbReference type="RefSeq" id="WP_101249614.1">
    <property type="nucleotide sequence ID" value="NZ_PIUM01000004.1"/>
</dbReference>
<dbReference type="InterPro" id="IPR016188">
    <property type="entry name" value="PurM-like_N"/>
</dbReference>
<dbReference type="NCBIfam" id="TIGR01379">
    <property type="entry name" value="thiL"/>
    <property type="match status" value="1"/>
</dbReference>
<accession>A0A2N3PYV3</accession>
<dbReference type="InterPro" id="IPR036676">
    <property type="entry name" value="PurM-like_C_sf"/>
</dbReference>
<keyword evidence="2" id="KW-0547">Nucleotide-binding</keyword>
<dbReference type="HAMAP" id="MF_02128">
    <property type="entry name" value="TMP_kinase"/>
    <property type="match status" value="1"/>
</dbReference>
<feature type="binding site" evidence="2">
    <location>
        <position position="267"/>
    </location>
    <ligand>
        <name>substrate</name>
    </ligand>
</feature>
<feature type="binding site" evidence="2">
    <location>
        <position position="75"/>
    </location>
    <ligand>
        <name>Mg(2+)</name>
        <dbReference type="ChEBI" id="CHEBI:18420"/>
        <label>3</label>
    </ligand>
</feature>
<keyword evidence="2" id="KW-0808">Transferase</keyword>
<comment type="caution">
    <text evidence="2">Lacks conserved residue(s) required for the propagation of feature annotation.</text>
</comment>
<gene>
    <name evidence="2 5" type="primary">thiL</name>
    <name evidence="5" type="ORF">CWS72_05715</name>
</gene>
<dbReference type="GO" id="GO:0009030">
    <property type="term" value="F:thiamine-phosphate kinase activity"/>
    <property type="evidence" value="ECO:0007669"/>
    <property type="project" value="UniProtKB-UniRule"/>
</dbReference>
<protein>
    <recommendedName>
        <fullName evidence="2">Thiamine-monophosphate kinase</fullName>
        <shortName evidence="2">TMP kinase</shortName>
        <shortName evidence="2">Thiamine-phosphate kinase</shortName>
        <ecNumber evidence="2">2.7.4.16</ecNumber>
    </recommendedName>
</protein>
<feature type="binding site" evidence="2">
    <location>
        <position position="149"/>
    </location>
    <ligand>
        <name>ATP</name>
        <dbReference type="ChEBI" id="CHEBI:30616"/>
    </ligand>
</feature>
<dbReference type="PANTHER" id="PTHR30270">
    <property type="entry name" value="THIAMINE-MONOPHOSPHATE KINASE"/>
    <property type="match status" value="1"/>
</dbReference>
<comment type="function">
    <text evidence="2">Catalyzes the ATP-dependent phosphorylation of thiamine-monophosphate (TMP) to form thiamine-pyrophosphate (TPP), the active form of vitamin B1.</text>
</comment>
<comment type="caution">
    <text evidence="5">The sequence shown here is derived from an EMBL/GenBank/DDBJ whole genome shotgun (WGS) entry which is preliminary data.</text>
</comment>
<dbReference type="InterPro" id="IPR010918">
    <property type="entry name" value="PurM-like_C_dom"/>
</dbReference>
<feature type="binding site" evidence="2">
    <location>
        <position position="215"/>
    </location>
    <ligand>
        <name>Mg(2+)</name>
        <dbReference type="ChEBI" id="CHEBI:18420"/>
        <label>3</label>
    </ligand>
</feature>
<dbReference type="GO" id="GO:0000287">
    <property type="term" value="F:magnesium ion binding"/>
    <property type="evidence" value="ECO:0007669"/>
    <property type="project" value="UniProtKB-UniRule"/>
</dbReference>
<name>A0A2N3PYV3_9PROT</name>
<dbReference type="GO" id="GO:0009229">
    <property type="term" value="P:thiamine diphosphate biosynthetic process"/>
    <property type="evidence" value="ECO:0007669"/>
    <property type="project" value="UniProtKB-UniRule"/>
</dbReference>
<keyword evidence="6" id="KW-1185">Reference proteome</keyword>
<comment type="similarity">
    <text evidence="2">Belongs to the thiamine-monophosphate kinase family.</text>
</comment>
<feature type="binding site" evidence="2">
    <location>
        <begin position="122"/>
        <end position="123"/>
    </location>
    <ligand>
        <name>ATP</name>
        <dbReference type="ChEBI" id="CHEBI:30616"/>
    </ligand>
</feature>
<dbReference type="PANTHER" id="PTHR30270:SF0">
    <property type="entry name" value="THIAMINE-MONOPHOSPHATE KINASE"/>
    <property type="match status" value="1"/>
</dbReference>
<keyword evidence="1 2" id="KW-0784">Thiamine biosynthesis</keyword>
<evidence type="ECO:0000313" key="6">
    <source>
        <dbReference type="Proteomes" id="UP000233293"/>
    </source>
</evidence>
<feature type="binding site" evidence="2">
    <location>
        <position position="47"/>
    </location>
    <ligand>
        <name>Mg(2+)</name>
        <dbReference type="ChEBI" id="CHEBI:18420"/>
        <label>1</label>
    </ligand>
</feature>
<feature type="binding site" evidence="2">
    <location>
        <position position="47"/>
    </location>
    <ligand>
        <name>Mg(2+)</name>
        <dbReference type="ChEBI" id="CHEBI:18420"/>
        <label>2</label>
    </ligand>
</feature>
<dbReference type="Gene3D" id="3.30.1330.10">
    <property type="entry name" value="PurM-like, N-terminal domain"/>
    <property type="match status" value="1"/>
</dbReference>
<feature type="domain" description="PurM-like N-terminal" evidence="3">
    <location>
        <begin position="29"/>
        <end position="140"/>
    </location>
</feature>
<dbReference type="InterPro" id="IPR036921">
    <property type="entry name" value="PurM-like_N_sf"/>
</dbReference>
<dbReference type="OrthoDB" id="9802811at2"/>
<dbReference type="GO" id="GO:0009228">
    <property type="term" value="P:thiamine biosynthetic process"/>
    <property type="evidence" value="ECO:0007669"/>
    <property type="project" value="UniProtKB-KW"/>
</dbReference>
<feature type="domain" description="PurM-like C-terminal" evidence="4">
    <location>
        <begin position="207"/>
        <end position="309"/>
    </location>
</feature>
<feature type="binding site" evidence="2">
    <location>
        <position position="323"/>
    </location>
    <ligand>
        <name>substrate</name>
    </ligand>
</feature>
<dbReference type="PIRSF" id="PIRSF005303">
    <property type="entry name" value="Thiam_monoph_kin"/>
    <property type="match status" value="1"/>
</dbReference>
<dbReference type="InterPro" id="IPR006283">
    <property type="entry name" value="ThiL-like"/>
</dbReference>
<feature type="binding site" evidence="2">
    <location>
        <position position="123"/>
    </location>
    <ligand>
        <name>Mg(2+)</name>
        <dbReference type="ChEBI" id="CHEBI:18420"/>
        <label>1</label>
    </ligand>
</feature>
<keyword evidence="2" id="KW-0460">Magnesium</keyword>
<dbReference type="EC" id="2.7.4.16" evidence="2"/>
<dbReference type="SUPFAM" id="SSF55326">
    <property type="entry name" value="PurM N-terminal domain-like"/>
    <property type="match status" value="1"/>
</dbReference>
<evidence type="ECO:0000313" key="5">
    <source>
        <dbReference type="EMBL" id="PKU25559.1"/>
    </source>
</evidence>
<sequence length="328" mass="34136">MSGLDEFSLIARLFAPLAARHPGALGLTDDAALIDGPEGRQWAVTADAMVAGVHFLPDDPPDLIARKLIRVNLSDLAAMGARPFAVLLASCFPRDVTGDWLDRFASGLKTDCEEFSIALIGGDTVATPGPLTLALTAIGDVGRNSALLRSNARSGDDIWVSGTIGDSAFGLMVGRGEPVPVGPAERQWLLERYRLPRPRTTLGPALVGLAGAAMDISDGLVGDLGHICETSGVGAVIEAEKVPLSDAVRMAISAGFGSIVTVLTGGDDYELLFSAPAERATAIEALGRELDLRLTPIGRIIEGEGVRVEDSDGRALSLSGGGYRHFGG</sequence>
<feature type="binding site" evidence="2">
    <location>
        <position position="217"/>
    </location>
    <ligand>
        <name>ATP</name>
        <dbReference type="ChEBI" id="CHEBI:30616"/>
    </ligand>
</feature>
<feature type="binding site" evidence="2">
    <location>
        <position position="75"/>
    </location>
    <ligand>
        <name>Mg(2+)</name>
        <dbReference type="ChEBI" id="CHEBI:18420"/>
        <label>2</label>
    </ligand>
</feature>
<feature type="binding site" evidence="2">
    <location>
        <position position="30"/>
    </location>
    <ligand>
        <name>Mg(2+)</name>
        <dbReference type="ChEBI" id="CHEBI:18420"/>
        <label>4</label>
    </ligand>
</feature>
<dbReference type="Pfam" id="PF00586">
    <property type="entry name" value="AIRS"/>
    <property type="match status" value="1"/>
</dbReference>
<dbReference type="EMBL" id="PIUM01000004">
    <property type="protein sequence ID" value="PKU25559.1"/>
    <property type="molecule type" value="Genomic_DNA"/>
</dbReference>
<evidence type="ECO:0000256" key="2">
    <source>
        <dbReference type="HAMAP-Rule" id="MF_02128"/>
    </source>
</evidence>
<dbReference type="SUPFAM" id="SSF56042">
    <property type="entry name" value="PurM C-terminal domain-like"/>
    <property type="match status" value="1"/>
</dbReference>
<dbReference type="Pfam" id="PF02769">
    <property type="entry name" value="AIRS_C"/>
    <property type="match status" value="1"/>
</dbReference>
<comment type="catalytic activity">
    <reaction evidence="2">
        <text>thiamine phosphate + ATP = thiamine diphosphate + ADP</text>
        <dbReference type="Rhea" id="RHEA:15913"/>
        <dbReference type="ChEBI" id="CHEBI:30616"/>
        <dbReference type="ChEBI" id="CHEBI:37575"/>
        <dbReference type="ChEBI" id="CHEBI:58937"/>
        <dbReference type="ChEBI" id="CHEBI:456216"/>
        <dbReference type="EC" id="2.7.4.16"/>
    </reaction>
</comment>
<reference evidence="6" key="1">
    <citation type="submission" date="2017-12" db="EMBL/GenBank/DDBJ databases">
        <title>Draft genome sequence of Telmatospirillum siberiense 26-4b1T, an acidotolerant peatland alphaproteobacterium potentially involved in sulfur cycling.</title>
        <authorList>
            <person name="Hausmann B."/>
            <person name="Pjevac P."/>
            <person name="Schreck K."/>
            <person name="Herbold C.W."/>
            <person name="Daims H."/>
            <person name="Wagner M."/>
            <person name="Pester M."/>
            <person name="Loy A."/>
        </authorList>
    </citation>
    <scope>NUCLEOTIDE SEQUENCE [LARGE SCALE GENOMIC DNA]</scope>
    <source>
        <strain evidence="6">26-4b1</strain>
    </source>
</reference>
<feature type="binding site" evidence="2">
    <location>
        <position position="218"/>
    </location>
    <ligand>
        <name>Mg(2+)</name>
        <dbReference type="ChEBI" id="CHEBI:18420"/>
        <label>5</label>
    </ligand>
</feature>
<feature type="binding site" evidence="2">
    <location>
        <position position="45"/>
    </location>
    <ligand>
        <name>Mg(2+)</name>
        <dbReference type="ChEBI" id="CHEBI:18420"/>
        <label>4</label>
    </ligand>
</feature>
<evidence type="ECO:0000259" key="4">
    <source>
        <dbReference type="Pfam" id="PF02769"/>
    </source>
</evidence>
<proteinExistence type="inferred from homology"/>
<comment type="pathway">
    <text evidence="2">Cofactor biosynthesis; thiamine diphosphate biosynthesis; thiamine diphosphate from thiamine phosphate: step 1/1.</text>
</comment>
<dbReference type="Proteomes" id="UP000233293">
    <property type="component" value="Unassembled WGS sequence"/>
</dbReference>
<feature type="binding site" evidence="2">
    <location>
        <position position="30"/>
    </location>
    <ligand>
        <name>Mg(2+)</name>
        <dbReference type="ChEBI" id="CHEBI:18420"/>
        <label>3</label>
    </ligand>
</feature>
<dbReference type="UniPathway" id="UPA00060">
    <property type="reaction ID" value="UER00142"/>
</dbReference>
<keyword evidence="2" id="KW-0067">ATP-binding</keyword>
<dbReference type="GO" id="GO:0005524">
    <property type="term" value="F:ATP binding"/>
    <property type="evidence" value="ECO:0007669"/>
    <property type="project" value="UniProtKB-UniRule"/>
</dbReference>
<evidence type="ECO:0000256" key="1">
    <source>
        <dbReference type="ARBA" id="ARBA00022977"/>
    </source>
</evidence>
<dbReference type="CDD" id="cd02194">
    <property type="entry name" value="ThiL"/>
    <property type="match status" value="1"/>
</dbReference>
<evidence type="ECO:0000259" key="3">
    <source>
        <dbReference type="Pfam" id="PF00586"/>
    </source>
</evidence>
<comment type="miscellaneous">
    <text evidence="2">Reaction mechanism of ThiL seems to utilize a direct, inline transfer of the gamma-phosphate of ATP to TMP rather than a phosphorylated enzyme intermediate.</text>
</comment>
<feature type="binding site" evidence="2">
    <location>
        <position position="75"/>
    </location>
    <ligand>
        <name>Mg(2+)</name>
        <dbReference type="ChEBI" id="CHEBI:18420"/>
        <label>4</label>
    </ligand>
</feature>
<organism evidence="5 6">
    <name type="scientific">Telmatospirillum siberiense</name>
    <dbReference type="NCBI Taxonomy" id="382514"/>
    <lineage>
        <taxon>Bacteria</taxon>
        <taxon>Pseudomonadati</taxon>
        <taxon>Pseudomonadota</taxon>
        <taxon>Alphaproteobacteria</taxon>
        <taxon>Rhodospirillales</taxon>
        <taxon>Rhodospirillaceae</taxon>
        <taxon>Telmatospirillum</taxon>
    </lineage>
</organism>
<dbReference type="Gene3D" id="3.90.650.10">
    <property type="entry name" value="PurM-like C-terminal domain"/>
    <property type="match status" value="1"/>
</dbReference>